<name>A0A3P3DRV5_9RHOB</name>
<feature type="transmembrane region" description="Helical" evidence="4">
    <location>
        <begin position="6"/>
        <end position="26"/>
    </location>
</feature>
<feature type="domain" description="HIG1" evidence="5">
    <location>
        <begin position="1"/>
        <end position="69"/>
    </location>
</feature>
<dbReference type="PROSITE" id="PS51503">
    <property type="entry name" value="HIG1"/>
    <property type="match status" value="1"/>
</dbReference>
<organism evidence="6 7">
    <name type="scientific">Falsigemmobacter faecalis</name>
    <dbReference type="NCBI Taxonomy" id="2488730"/>
    <lineage>
        <taxon>Bacteria</taxon>
        <taxon>Pseudomonadati</taxon>
        <taxon>Pseudomonadota</taxon>
        <taxon>Alphaproteobacteria</taxon>
        <taxon>Rhodobacterales</taxon>
        <taxon>Paracoccaceae</taxon>
        <taxon>Falsigemmobacter</taxon>
    </lineage>
</organism>
<keyword evidence="3 4" id="KW-0472">Membrane</keyword>
<dbReference type="Proteomes" id="UP000282125">
    <property type="component" value="Unassembled WGS sequence"/>
</dbReference>
<dbReference type="EMBL" id="RRAZ01000005">
    <property type="protein sequence ID" value="RRH76990.1"/>
    <property type="molecule type" value="Genomic_DNA"/>
</dbReference>
<evidence type="ECO:0000256" key="2">
    <source>
        <dbReference type="ARBA" id="ARBA00022989"/>
    </source>
</evidence>
<evidence type="ECO:0000259" key="5">
    <source>
        <dbReference type="PROSITE" id="PS51503"/>
    </source>
</evidence>
<dbReference type="AlphaFoldDB" id="A0A3P3DRV5"/>
<keyword evidence="2 4" id="KW-1133">Transmembrane helix</keyword>
<protein>
    <submittedName>
        <fullName evidence="6">Twin transmembrane helix small protein</fullName>
    </submittedName>
</protein>
<evidence type="ECO:0000313" key="7">
    <source>
        <dbReference type="Proteomes" id="UP000282125"/>
    </source>
</evidence>
<gene>
    <name evidence="6" type="ORF">EG244_05000</name>
</gene>
<evidence type="ECO:0000256" key="3">
    <source>
        <dbReference type="ARBA" id="ARBA00023136"/>
    </source>
</evidence>
<accession>A0A3P3DRV5</accession>
<keyword evidence="7" id="KW-1185">Reference proteome</keyword>
<feature type="transmembrane region" description="Helical" evidence="4">
    <location>
        <begin position="47"/>
        <end position="65"/>
    </location>
</feature>
<dbReference type="Pfam" id="PF04588">
    <property type="entry name" value="HIG_1_N"/>
    <property type="match status" value="1"/>
</dbReference>
<dbReference type="InterPro" id="IPR007667">
    <property type="entry name" value="Hypoxia_induced_domain"/>
</dbReference>
<dbReference type="RefSeq" id="WP_124963935.1">
    <property type="nucleotide sequence ID" value="NZ_RRAZ01000005.1"/>
</dbReference>
<evidence type="ECO:0000313" key="6">
    <source>
        <dbReference type="EMBL" id="RRH76990.1"/>
    </source>
</evidence>
<sequence>MTDDPLFFVAVAATVFVAAILIFGVVTFARGGEFNRKHGNRIMRWRVGAQFVAVLLIILFAWSRMNGGN</sequence>
<dbReference type="NCBIfam" id="NF033233">
    <property type="entry name" value="twin_helix"/>
    <property type="match status" value="1"/>
</dbReference>
<reference evidence="6 7" key="1">
    <citation type="submission" date="2018-11" db="EMBL/GenBank/DDBJ databases">
        <title>Gemmobacter sp. nov., YIM 102744-1 draft genome.</title>
        <authorList>
            <person name="Li G."/>
            <person name="Jiang Y."/>
        </authorList>
    </citation>
    <scope>NUCLEOTIDE SEQUENCE [LARGE SCALE GENOMIC DNA]</scope>
    <source>
        <strain evidence="6 7">YIM 102744-1</strain>
    </source>
</reference>
<dbReference type="OrthoDB" id="7284889at2"/>
<evidence type="ECO:0000256" key="1">
    <source>
        <dbReference type="ARBA" id="ARBA00022692"/>
    </source>
</evidence>
<keyword evidence="1 4" id="KW-0812">Transmembrane</keyword>
<proteinExistence type="predicted"/>
<evidence type="ECO:0000256" key="4">
    <source>
        <dbReference type="SAM" id="Phobius"/>
    </source>
</evidence>
<comment type="caution">
    <text evidence="6">The sequence shown here is derived from an EMBL/GenBank/DDBJ whole genome shotgun (WGS) entry which is preliminary data.</text>
</comment>